<keyword evidence="1" id="KW-1133">Transmembrane helix</keyword>
<organism evidence="3 4">
    <name type="scientific">Sphingomonas agrestis</name>
    <dbReference type="NCBI Taxonomy" id="3080540"/>
    <lineage>
        <taxon>Bacteria</taxon>
        <taxon>Pseudomonadati</taxon>
        <taxon>Pseudomonadota</taxon>
        <taxon>Alphaproteobacteria</taxon>
        <taxon>Sphingomonadales</taxon>
        <taxon>Sphingomonadaceae</taxon>
        <taxon>Sphingomonas</taxon>
    </lineage>
</organism>
<dbReference type="Proteomes" id="UP001273531">
    <property type="component" value="Unassembled WGS sequence"/>
</dbReference>
<dbReference type="RefSeq" id="WP_317225877.1">
    <property type="nucleotide sequence ID" value="NZ_JAWJEJ010000001.1"/>
</dbReference>
<accession>A0ABU3Y5Z5</accession>
<keyword evidence="1" id="KW-0472">Membrane</keyword>
<name>A0ABU3Y5Z5_9SPHN</name>
<dbReference type="Pfam" id="PF07811">
    <property type="entry name" value="TadE"/>
    <property type="match status" value="1"/>
</dbReference>
<reference evidence="3 4" key="1">
    <citation type="submission" date="2023-10" db="EMBL/GenBank/DDBJ databases">
        <title>Sphingomonas sp. HF-S4 16S ribosomal RNA gene Genome sequencing and assembly.</title>
        <authorList>
            <person name="Lee H."/>
        </authorList>
    </citation>
    <scope>NUCLEOTIDE SEQUENCE [LARGE SCALE GENOMIC DNA]</scope>
    <source>
        <strain evidence="3 4">HF-S4</strain>
    </source>
</reference>
<feature type="domain" description="TadE-like" evidence="2">
    <location>
        <begin position="16"/>
        <end position="58"/>
    </location>
</feature>
<evidence type="ECO:0000259" key="2">
    <source>
        <dbReference type="Pfam" id="PF07811"/>
    </source>
</evidence>
<keyword evidence="4" id="KW-1185">Reference proteome</keyword>
<gene>
    <name evidence="3" type="ORF">RZN05_06885</name>
</gene>
<comment type="caution">
    <text evidence="3">The sequence shown here is derived from an EMBL/GenBank/DDBJ whole genome shotgun (WGS) entry which is preliminary data.</text>
</comment>
<evidence type="ECO:0000313" key="3">
    <source>
        <dbReference type="EMBL" id="MDV3456704.1"/>
    </source>
</evidence>
<dbReference type="InterPro" id="IPR012495">
    <property type="entry name" value="TadE-like_dom"/>
</dbReference>
<proteinExistence type="predicted"/>
<evidence type="ECO:0000256" key="1">
    <source>
        <dbReference type="SAM" id="Phobius"/>
    </source>
</evidence>
<dbReference type="EMBL" id="JAWJEJ010000001">
    <property type="protein sequence ID" value="MDV3456704.1"/>
    <property type="molecule type" value="Genomic_DNA"/>
</dbReference>
<evidence type="ECO:0000313" key="4">
    <source>
        <dbReference type="Proteomes" id="UP001273531"/>
    </source>
</evidence>
<protein>
    <submittedName>
        <fullName evidence="3">TadE/TadG family type IV pilus assembly protein</fullName>
    </submittedName>
</protein>
<sequence>MVRRSFLSRLHADEHGSTIVEFAIIAPVVGMLLFGAFDVGHTLYMRAVLQGELQKAARDSALETGSSAAQLLIIDNKIKERVATLASNATIEIKRRYYRTFTDASAALAEGWTDSNSNGKCDEGEPYVDRNLNNRWDADGGDGGQGGARDSTVYTVNVSYPRFFPIYKIIGGSDTTKVSAETVLRNQPYAEQSTYGTPKVGNCT</sequence>
<feature type="transmembrane region" description="Helical" evidence="1">
    <location>
        <begin position="20"/>
        <end position="37"/>
    </location>
</feature>
<keyword evidence="1" id="KW-0812">Transmembrane</keyword>